<dbReference type="Pfam" id="PF00010">
    <property type="entry name" value="HLH"/>
    <property type="match status" value="1"/>
</dbReference>
<protein>
    <submittedName>
        <fullName evidence="4">BHLH domain-containing protein</fullName>
    </submittedName>
</protein>
<evidence type="ECO:0000259" key="2">
    <source>
        <dbReference type="PROSITE" id="PS50888"/>
    </source>
</evidence>
<dbReference type="PANTHER" id="PTHR19290:SF164">
    <property type="entry name" value="BHLH DOMAIN-CONTAINING PROTEIN"/>
    <property type="match status" value="1"/>
</dbReference>
<accession>A0A1I8I3E6</accession>
<dbReference type="GO" id="GO:0070888">
    <property type="term" value="F:E-box binding"/>
    <property type="evidence" value="ECO:0007669"/>
    <property type="project" value="TreeGrafter"/>
</dbReference>
<feature type="region of interest" description="Disordered" evidence="1">
    <location>
        <begin position="183"/>
        <end position="214"/>
    </location>
</feature>
<dbReference type="Gene3D" id="4.10.280.10">
    <property type="entry name" value="Helix-loop-helix DNA-binding domain"/>
    <property type="match status" value="1"/>
</dbReference>
<proteinExistence type="predicted"/>
<dbReference type="GO" id="GO:0000981">
    <property type="term" value="F:DNA-binding transcription factor activity, RNA polymerase II-specific"/>
    <property type="evidence" value="ECO:0007669"/>
    <property type="project" value="TreeGrafter"/>
</dbReference>
<dbReference type="GO" id="GO:0045944">
    <property type="term" value="P:positive regulation of transcription by RNA polymerase II"/>
    <property type="evidence" value="ECO:0007669"/>
    <property type="project" value="TreeGrafter"/>
</dbReference>
<dbReference type="WBParaSite" id="maker-uti_cns_0009591-snap-gene-0.2-mRNA-1">
    <property type="protein sequence ID" value="maker-uti_cns_0009591-snap-gene-0.2-mRNA-1"/>
    <property type="gene ID" value="maker-uti_cns_0009591-snap-gene-0.2"/>
</dbReference>
<name>A0A1I8I3E6_9PLAT</name>
<dbReference type="PROSITE" id="PS50888">
    <property type="entry name" value="BHLH"/>
    <property type="match status" value="1"/>
</dbReference>
<dbReference type="GO" id="GO:0046983">
    <property type="term" value="F:protein dimerization activity"/>
    <property type="evidence" value="ECO:0007669"/>
    <property type="project" value="InterPro"/>
</dbReference>
<feature type="compositionally biased region" description="Low complexity" evidence="1">
    <location>
        <begin position="183"/>
        <end position="195"/>
    </location>
</feature>
<evidence type="ECO:0000256" key="1">
    <source>
        <dbReference type="SAM" id="MobiDB-lite"/>
    </source>
</evidence>
<dbReference type="GO" id="GO:0005634">
    <property type="term" value="C:nucleus"/>
    <property type="evidence" value="ECO:0007669"/>
    <property type="project" value="TreeGrafter"/>
</dbReference>
<sequence length="214" mass="23404">MEDTSEAEAPPASAGVAAKSTGTQSQSTKSAGVAPGGRRRRGGALAAAARGLSDSELQDLRLKINSRERQRMHDLNAAMDGLRSVMPQQTGPSVRKLSKIATLMLAKNYIVALSRALEDSQRLLMEQLQQQSPSIALPAAAVTVCKSQLEMRHQPCALPSQQPQLLVHQQHLVQYQHQHQLLQPQPQPQQQPQQLTKLSNEKPRLKHSISSLIL</sequence>
<keyword evidence="3" id="KW-1185">Reference proteome</keyword>
<dbReference type="GO" id="GO:0007423">
    <property type="term" value="P:sensory organ development"/>
    <property type="evidence" value="ECO:0007669"/>
    <property type="project" value="TreeGrafter"/>
</dbReference>
<feature type="compositionally biased region" description="Low complexity" evidence="1">
    <location>
        <begin position="7"/>
        <end position="32"/>
    </location>
</feature>
<reference evidence="4" key="1">
    <citation type="submission" date="2016-11" db="UniProtKB">
        <authorList>
            <consortium name="WormBaseParasite"/>
        </authorList>
    </citation>
    <scope>IDENTIFICATION</scope>
</reference>
<dbReference type="InterPro" id="IPR050359">
    <property type="entry name" value="bHLH_transcription_factors"/>
</dbReference>
<evidence type="ECO:0000313" key="3">
    <source>
        <dbReference type="Proteomes" id="UP000095280"/>
    </source>
</evidence>
<dbReference type="SMART" id="SM00353">
    <property type="entry name" value="HLH"/>
    <property type="match status" value="1"/>
</dbReference>
<dbReference type="SUPFAM" id="SSF47459">
    <property type="entry name" value="HLH, helix-loop-helix DNA-binding domain"/>
    <property type="match status" value="1"/>
</dbReference>
<evidence type="ECO:0000313" key="4">
    <source>
        <dbReference type="WBParaSite" id="maker-uti_cns_0009591-snap-gene-0.2-mRNA-1"/>
    </source>
</evidence>
<organism evidence="3 4">
    <name type="scientific">Macrostomum lignano</name>
    <dbReference type="NCBI Taxonomy" id="282301"/>
    <lineage>
        <taxon>Eukaryota</taxon>
        <taxon>Metazoa</taxon>
        <taxon>Spiralia</taxon>
        <taxon>Lophotrochozoa</taxon>
        <taxon>Platyhelminthes</taxon>
        <taxon>Rhabditophora</taxon>
        <taxon>Macrostomorpha</taxon>
        <taxon>Macrostomida</taxon>
        <taxon>Macrostomidae</taxon>
        <taxon>Macrostomum</taxon>
    </lineage>
</organism>
<feature type="region of interest" description="Disordered" evidence="1">
    <location>
        <begin position="1"/>
        <end position="50"/>
    </location>
</feature>
<dbReference type="AlphaFoldDB" id="A0A1I8I3E6"/>
<dbReference type="Proteomes" id="UP000095280">
    <property type="component" value="Unplaced"/>
</dbReference>
<feature type="domain" description="BHLH" evidence="2">
    <location>
        <begin position="59"/>
        <end position="113"/>
    </location>
</feature>
<dbReference type="InterPro" id="IPR036638">
    <property type="entry name" value="HLH_DNA-bd_sf"/>
</dbReference>
<dbReference type="PANTHER" id="PTHR19290">
    <property type="entry name" value="BASIC HELIX-LOOP-HELIX PROTEIN NEUROGENIN-RELATED"/>
    <property type="match status" value="1"/>
</dbReference>
<dbReference type="InterPro" id="IPR011598">
    <property type="entry name" value="bHLH_dom"/>
</dbReference>
<dbReference type="GO" id="GO:0061564">
    <property type="term" value="P:axon development"/>
    <property type="evidence" value="ECO:0007669"/>
    <property type="project" value="TreeGrafter"/>
</dbReference>